<comment type="catalytic activity">
    <reaction evidence="4">
        <text>dTTP + H2O = dTMP + diphosphate + H(+)</text>
        <dbReference type="Rhea" id="RHEA:28534"/>
        <dbReference type="ChEBI" id="CHEBI:15377"/>
        <dbReference type="ChEBI" id="CHEBI:15378"/>
        <dbReference type="ChEBI" id="CHEBI:33019"/>
        <dbReference type="ChEBI" id="CHEBI:37568"/>
        <dbReference type="ChEBI" id="CHEBI:63528"/>
        <dbReference type="EC" id="3.6.1.9"/>
    </reaction>
</comment>
<dbReference type="AlphaFoldDB" id="A0A368LQ73"/>
<dbReference type="PIRSF" id="PIRSF006305">
    <property type="entry name" value="Maf"/>
    <property type="match status" value="1"/>
</dbReference>
<evidence type="ECO:0000256" key="2">
    <source>
        <dbReference type="ARBA" id="ARBA00022801"/>
    </source>
</evidence>
<dbReference type="GO" id="GO:0009117">
    <property type="term" value="P:nucleotide metabolic process"/>
    <property type="evidence" value="ECO:0007669"/>
    <property type="project" value="UniProtKB-KW"/>
</dbReference>
<evidence type="ECO:0000313" key="5">
    <source>
        <dbReference type="EMBL" id="RCS74069.1"/>
    </source>
</evidence>
<evidence type="ECO:0000256" key="3">
    <source>
        <dbReference type="ARBA" id="ARBA00023080"/>
    </source>
</evidence>
<dbReference type="InterPro" id="IPR003697">
    <property type="entry name" value="Maf-like"/>
</dbReference>
<dbReference type="GO" id="GO:0036221">
    <property type="term" value="F:UTP diphosphatase activity"/>
    <property type="evidence" value="ECO:0007669"/>
    <property type="project" value="RHEA"/>
</dbReference>
<keyword evidence="4" id="KW-0963">Cytoplasm</keyword>
<keyword evidence="2 4" id="KW-0378">Hydrolase</keyword>
<dbReference type="EC" id="3.6.1.9" evidence="4"/>
<dbReference type="GO" id="GO:0036218">
    <property type="term" value="F:dTTP diphosphatase activity"/>
    <property type="evidence" value="ECO:0007669"/>
    <property type="project" value="RHEA"/>
</dbReference>
<dbReference type="PANTHER" id="PTHR43213:SF5">
    <property type="entry name" value="BIFUNCTIONAL DTTP_UTP PYROPHOSPHATASE_METHYLTRANSFERASE PROTEIN-RELATED"/>
    <property type="match status" value="1"/>
</dbReference>
<comment type="function">
    <text evidence="4">Nucleoside triphosphate pyrophosphatase that hydrolyzes dTTP and UTP. May have a dual role in cell division arrest and in preventing the incorporation of modified nucleotides into cellular nucleic acids.</text>
</comment>
<dbReference type="PANTHER" id="PTHR43213">
    <property type="entry name" value="BIFUNCTIONAL DTTP/UTP PYROPHOSPHATASE/METHYLTRANSFERASE PROTEIN-RELATED"/>
    <property type="match status" value="1"/>
</dbReference>
<feature type="site" description="Important for substrate specificity" evidence="4">
    <location>
        <position position="83"/>
    </location>
</feature>
<dbReference type="GO" id="GO:0005737">
    <property type="term" value="C:cytoplasm"/>
    <property type="evidence" value="ECO:0007669"/>
    <property type="project" value="UniProtKB-SubCell"/>
</dbReference>
<dbReference type="EMBL" id="QPGL01000001">
    <property type="protein sequence ID" value="RCS74069.1"/>
    <property type="molecule type" value="Genomic_DNA"/>
</dbReference>
<dbReference type="SUPFAM" id="SSF52972">
    <property type="entry name" value="ITPase-like"/>
    <property type="match status" value="1"/>
</dbReference>
<comment type="cofactor">
    <cofactor evidence="1 4">
        <name>a divalent metal cation</name>
        <dbReference type="ChEBI" id="CHEBI:60240"/>
    </cofactor>
</comment>
<proteinExistence type="inferred from homology"/>
<dbReference type="Proteomes" id="UP000252479">
    <property type="component" value="Unassembled WGS sequence"/>
</dbReference>
<dbReference type="NCBIfam" id="TIGR00172">
    <property type="entry name" value="maf"/>
    <property type="match status" value="1"/>
</dbReference>
<comment type="caution">
    <text evidence="5">The sequence shown here is derived from an EMBL/GenBank/DDBJ whole genome shotgun (WGS) entry which is preliminary data.</text>
</comment>
<dbReference type="RefSeq" id="WP_086960843.1">
    <property type="nucleotide sequence ID" value="NZ_AP018680.1"/>
</dbReference>
<comment type="caution">
    <text evidence="4">Lacks conserved residue(s) required for the propagation of feature annotation.</text>
</comment>
<comment type="subcellular location">
    <subcellularLocation>
        <location evidence="4">Cytoplasm</location>
    </subcellularLocation>
</comment>
<sequence length="201" mass="22556">MSSNQSPKPTFFLASGSPRRKELLTQLGYQFDIVVPNIEEQQQVDECPSHYVERLSREKAQAGVELALKIYGQQTLPVLGSDTIVVVDNHVLEKPINYLDCKRMLQSLSNRKHQVMTSVTVATSTEYQTKTVITDVWFKPLTEQEIEAYWQTGEPCDKAGSYGIQGIGGRFVSRIEGSFHAVMGLPLMETDLLLNAFLSNQ</sequence>
<evidence type="ECO:0000256" key="1">
    <source>
        <dbReference type="ARBA" id="ARBA00001968"/>
    </source>
</evidence>
<gene>
    <name evidence="5" type="ORF">CIK83_09980</name>
</gene>
<organism evidence="5 6">
    <name type="scientific">Vibrio casei</name>
    <dbReference type="NCBI Taxonomy" id="673372"/>
    <lineage>
        <taxon>Bacteria</taxon>
        <taxon>Pseudomonadati</taxon>
        <taxon>Pseudomonadota</taxon>
        <taxon>Gammaproteobacteria</taxon>
        <taxon>Vibrionales</taxon>
        <taxon>Vibrionaceae</taxon>
        <taxon>Vibrio</taxon>
    </lineage>
</organism>
<dbReference type="OrthoDB" id="9807767at2"/>
<dbReference type="Pfam" id="PF02545">
    <property type="entry name" value="Maf"/>
    <property type="match status" value="1"/>
</dbReference>
<keyword evidence="3 4" id="KW-0546">Nucleotide metabolism</keyword>
<evidence type="ECO:0000313" key="6">
    <source>
        <dbReference type="Proteomes" id="UP000252479"/>
    </source>
</evidence>
<reference evidence="5 6" key="1">
    <citation type="journal article" date="2017" name="Elife">
        <title>Extensive horizontal gene transfer in cheese-associated bacteria.</title>
        <authorList>
            <person name="Bonham K.S."/>
            <person name="Wolfe B.E."/>
            <person name="Dutton R.J."/>
        </authorList>
    </citation>
    <scope>NUCLEOTIDE SEQUENCE [LARGE SCALE GENOMIC DNA]</scope>
    <source>
        <strain evidence="5 6">JB196</strain>
    </source>
</reference>
<dbReference type="HAMAP" id="MF_00528">
    <property type="entry name" value="Maf"/>
    <property type="match status" value="1"/>
</dbReference>
<feature type="active site" description="Proton acceptor" evidence="4">
    <location>
        <position position="82"/>
    </location>
</feature>
<comment type="similarity">
    <text evidence="4">Belongs to the Maf family. YhdE subfamily.</text>
</comment>
<dbReference type="Gene3D" id="3.90.950.10">
    <property type="match status" value="1"/>
</dbReference>
<accession>A0A368LQ73</accession>
<name>A0A368LQ73_9VIBR</name>
<feature type="site" description="Important for substrate specificity" evidence="4">
    <location>
        <position position="165"/>
    </location>
</feature>
<dbReference type="InterPro" id="IPR029001">
    <property type="entry name" value="ITPase-like_fam"/>
</dbReference>
<evidence type="ECO:0000256" key="4">
    <source>
        <dbReference type="HAMAP-Rule" id="MF_00528"/>
    </source>
</evidence>
<keyword evidence="6" id="KW-1185">Reference proteome</keyword>
<feature type="site" description="Important for substrate specificity" evidence="4">
    <location>
        <position position="19"/>
    </location>
</feature>
<protein>
    <recommendedName>
        <fullName evidence="4">dTTP/UTP pyrophosphatase</fullName>
        <shortName evidence="4">dTTPase/UTPase</shortName>
        <ecNumber evidence="4">3.6.1.9</ecNumber>
    </recommendedName>
    <alternativeName>
        <fullName evidence="4">Nucleoside triphosphate pyrophosphatase</fullName>
    </alternativeName>
    <alternativeName>
        <fullName evidence="4">Nucleotide pyrophosphatase</fullName>
        <shortName evidence="4">Nucleotide PPase</shortName>
    </alternativeName>
</protein>
<comment type="catalytic activity">
    <reaction evidence="4">
        <text>UTP + H2O = UMP + diphosphate + H(+)</text>
        <dbReference type="Rhea" id="RHEA:29395"/>
        <dbReference type="ChEBI" id="CHEBI:15377"/>
        <dbReference type="ChEBI" id="CHEBI:15378"/>
        <dbReference type="ChEBI" id="CHEBI:33019"/>
        <dbReference type="ChEBI" id="CHEBI:46398"/>
        <dbReference type="ChEBI" id="CHEBI:57865"/>
        <dbReference type="EC" id="3.6.1.9"/>
    </reaction>
</comment>
<dbReference type="GeneID" id="303189254"/>
<dbReference type="CDD" id="cd00555">
    <property type="entry name" value="Maf"/>
    <property type="match status" value="1"/>
</dbReference>